<comment type="caution">
    <text evidence="2">The sequence shown here is derived from an EMBL/GenBank/DDBJ whole genome shotgun (WGS) entry which is preliminary data.</text>
</comment>
<evidence type="ECO:0000256" key="1">
    <source>
        <dbReference type="SAM" id="MobiDB-lite"/>
    </source>
</evidence>
<gene>
    <name evidence="2" type="ORF">DVH24_007901</name>
</gene>
<organism evidence="2 3">
    <name type="scientific">Malus domestica</name>
    <name type="common">Apple</name>
    <name type="synonym">Pyrus malus</name>
    <dbReference type="NCBI Taxonomy" id="3750"/>
    <lineage>
        <taxon>Eukaryota</taxon>
        <taxon>Viridiplantae</taxon>
        <taxon>Streptophyta</taxon>
        <taxon>Embryophyta</taxon>
        <taxon>Tracheophyta</taxon>
        <taxon>Spermatophyta</taxon>
        <taxon>Magnoliopsida</taxon>
        <taxon>eudicotyledons</taxon>
        <taxon>Gunneridae</taxon>
        <taxon>Pentapetalae</taxon>
        <taxon>rosids</taxon>
        <taxon>fabids</taxon>
        <taxon>Rosales</taxon>
        <taxon>Rosaceae</taxon>
        <taxon>Amygdaloideae</taxon>
        <taxon>Maleae</taxon>
        <taxon>Malus</taxon>
    </lineage>
</organism>
<sequence length="330" mass="36348">MKQRLAVAGQHDSQNNREEGTVNLGGLLFTRDNERKDGGEKGRGGADGLVEGDGEVAEGGVAANDGEAEDGGECEDLEKLAAGEDVLTWHYLEEVDGDVAVGGAGDHVEHCEKDGVAEAVEAEEVLVEEEDADVRQVPGCNNRRRRYCRGEEGSGGGGEPIARPVADVAGGSGRNVDHLIGGRRVLQPRIAHTTRRPCLCLHHRGQNGNKIIRAPQQSEHYLTFSLRSEKLIRAATWISSGTIPGGSRAPLCNLKHRESLIAWKLFARDSVWRRSHIRLPLEESSRRVWILWSMMQSSWKQRMAEWEKTAVELQMMSSKRMEMRVDLCGA</sequence>
<evidence type="ECO:0000313" key="3">
    <source>
        <dbReference type="Proteomes" id="UP000290289"/>
    </source>
</evidence>
<dbReference type="EMBL" id="RDQH01000332">
    <property type="protein sequence ID" value="RXH95401.1"/>
    <property type="molecule type" value="Genomic_DNA"/>
</dbReference>
<feature type="region of interest" description="Disordered" evidence="1">
    <location>
        <begin position="1"/>
        <end position="71"/>
    </location>
</feature>
<proteinExistence type="predicted"/>
<protein>
    <submittedName>
        <fullName evidence="2">Uncharacterized protein</fullName>
    </submittedName>
</protein>
<evidence type="ECO:0000313" key="2">
    <source>
        <dbReference type="EMBL" id="RXH95401.1"/>
    </source>
</evidence>
<name>A0A498JQ56_MALDO</name>
<accession>A0A498JQ56</accession>
<dbReference type="AlphaFoldDB" id="A0A498JQ56"/>
<keyword evidence="3" id="KW-1185">Reference proteome</keyword>
<reference evidence="2 3" key="1">
    <citation type="submission" date="2018-10" db="EMBL/GenBank/DDBJ databases">
        <title>A high-quality apple genome assembly.</title>
        <authorList>
            <person name="Hu J."/>
        </authorList>
    </citation>
    <scope>NUCLEOTIDE SEQUENCE [LARGE SCALE GENOMIC DNA]</scope>
    <source>
        <strain evidence="3">cv. HFTH1</strain>
        <tissue evidence="2">Young leaf</tissue>
    </source>
</reference>
<feature type="compositionally biased region" description="Basic and acidic residues" evidence="1">
    <location>
        <begin position="31"/>
        <end position="44"/>
    </location>
</feature>
<dbReference type="Proteomes" id="UP000290289">
    <property type="component" value="Chromosome 6"/>
</dbReference>